<dbReference type="KEGG" id="oni:Osc7112_1299"/>
<dbReference type="Proteomes" id="UP000010478">
    <property type="component" value="Chromosome"/>
</dbReference>
<evidence type="ECO:0000313" key="15">
    <source>
        <dbReference type="Proteomes" id="UP000010478"/>
    </source>
</evidence>
<dbReference type="InterPro" id="IPR045031">
    <property type="entry name" value="DHP_synth-like"/>
</dbReference>
<dbReference type="eggNOG" id="COG0294">
    <property type="taxonomic scope" value="Bacteria"/>
</dbReference>
<dbReference type="SUPFAM" id="SSF51717">
    <property type="entry name" value="Dihydropteroate synthetase-like"/>
    <property type="match status" value="1"/>
</dbReference>
<dbReference type="NCBIfam" id="TIGR01496">
    <property type="entry name" value="DHPS"/>
    <property type="match status" value="1"/>
</dbReference>
<name>K9VD26_9CYAN</name>
<evidence type="ECO:0000256" key="9">
    <source>
        <dbReference type="ARBA" id="ARBA00022842"/>
    </source>
</evidence>
<comment type="function">
    <text evidence="12">Catalyzes the condensation of para-aminobenzoate (pABA) with 6-hydroxymethyl-7,8-dihydropterin diphosphate (DHPt-PP) to form 7,8-dihydropteroate (H2Pte), the immediate precursor of folate derivatives.</text>
</comment>
<dbReference type="InterPro" id="IPR006390">
    <property type="entry name" value="DHP_synth_dom"/>
</dbReference>
<gene>
    <name evidence="14" type="ORF">Osc7112_1299</name>
</gene>
<keyword evidence="8 12" id="KW-0479">Metal-binding</keyword>
<dbReference type="HOGENOM" id="CLU_008023_0_2_3"/>
<organism evidence="14 15">
    <name type="scientific">Phormidium nigroviride PCC 7112</name>
    <dbReference type="NCBI Taxonomy" id="179408"/>
    <lineage>
        <taxon>Bacteria</taxon>
        <taxon>Bacillati</taxon>
        <taxon>Cyanobacteriota</taxon>
        <taxon>Cyanophyceae</taxon>
        <taxon>Oscillatoriophycideae</taxon>
        <taxon>Oscillatoriales</taxon>
        <taxon>Oscillatoriaceae</taxon>
        <taxon>Phormidium</taxon>
    </lineage>
</organism>
<reference evidence="14 15" key="1">
    <citation type="submission" date="2012-05" db="EMBL/GenBank/DDBJ databases">
        <title>Finished chromosome of genome of Oscillatoria sp. PCC 7112.</title>
        <authorList>
            <consortium name="US DOE Joint Genome Institute"/>
            <person name="Gugger M."/>
            <person name="Coursin T."/>
            <person name="Rippka R."/>
            <person name="Tandeau De Marsac N."/>
            <person name="Huntemann M."/>
            <person name="Wei C.-L."/>
            <person name="Han J."/>
            <person name="Detter J.C."/>
            <person name="Han C."/>
            <person name="Tapia R."/>
            <person name="Davenport K."/>
            <person name="Daligault H."/>
            <person name="Erkkila T."/>
            <person name="Gu W."/>
            <person name="Munk A.C.C."/>
            <person name="Teshima H."/>
            <person name="Xu Y."/>
            <person name="Chain P."/>
            <person name="Chen A."/>
            <person name="Krypides N."/>
            <person name="Mavromatis K."/>
            <person name="Markowitz V."/>
            <person name="Szeto E."/>
            <person name="Ivanova N."/>
            <person name="Mikhailova N."/>
            <person name="Ovchinnikova G."/>
            <person name="Pagani I."/>
            <person name="Pati A."/>
            <person name="Goodwin L."/>
            <person name="Peters L."/>
            <person name="Pitluck S."/>
            <person name="Woyke T."/>
            <person name="Kerfeld C."/>
        </authorList>
    </citation>
    <scope>NUCLEOTIDE SEQUENCE [LARGE SCALE GENOMIC DNA]</scope>
    <source>
        <strain evidence="14 15">PCC 7112</strain>
    </source>
</reference>
<evidence type="ECO:0000256" key="12">
    <source>
        <dbReference type="RuleBase" id="RU361205"/>
    </source>
</evidence>
<evidence type="ECO:0000256" key="7">
    <source>
        <dbReference type="ARBA" id="ARBA00022679"/>
    </source>
</evidence>
<evidence type="ECO:0000256" key="5">
    <source>
        <dbReference type="ARBA" id="ARBA00012458"/>
    </source>
</evidence>
<dbReference type="InterPro" id="IPR011005">
    <property type="entry name" value="Dihydropteroate_synth-like_sf"/>
</dbReference>
<proteinExistence type="inferred from homology"/>
<evidence type="ECO:0000256" key="11">
    <source>
        <dbReference type="ARBA" id="ARBA00030193"/>
    </source>
</evidence>
<dbReference type="AlphaFoldDB" id="K9VD26"/>
<keyword evidence="10 12" id="KW-0289">Folate biosynthesis</keyword>
<feature type="domain" description="Pterin-binding" evidence="13">
    <location>
        <begin position="21"/>
        <end position="279"/>
    </location>
</feature>
<evidence type="ECO:0000259" key="13">
    <source>
        <dbReference type="PROSITE" id="PS50972"/>
    </source>
</evidence>
<protein>
    <recommendedName>
        <fullName evidence="6 12">Dihydropteroate synthase</fullName>
        <shortName evidence="12">DHPS</shortName>
        <ecNumber evidence="5 12">2.5.1.15</ecNumber>
    </recommendedName>
    <alternativeName>
        <fullName evidence="11 12">Dihydropteroate pyrophosphorylase</fullName>
    </alternativeName>
</protein>
<sequence>MTNNPEKITIRNKAFEWGKRTYLMGVLNVTPDSFSDGGDFNTIESALAQAENMVKSGVDIIDIGGQSTRPGAAEISLAEEIDRVIPLVQILRQKADIFGSVPISVDTTRAQVAKAAVEVGADIINDISGATFDSEMLSTVAQLKVPIILMHIRGTPQTMQQLTDYQDLIGEIGEFLESRIAAAVAAGIDKSQIILDPGIGFAKNYSQNLEILRELRKFRVLNCPILVGVSRKSFIGHILNQPEAKQRVWGTAAACTGAIANLADILRVHDVREMHDVCLVADAIFRNQS</sequence>
<comment type="cofactor">
    <cofactor evidence="2 12">
        <name>Mg(2+)</name>
        <dbReference type="ChEBI" id="CHEBI:18420"/>
    </cofactor>
</comment>
<dbReference type="PANTHER" id="PTHR20941:SF1">
    <property type="entry name" value="FOLIC ACID SYNTHESIS PROTEIN FOL1"/>
    <property type="match status" value="1"/>
</dbReference>
<dbReference type="CDD" id="cd00739">
    <property type="entry name" value="DHPS"/>
    <property type="match status" value="1"/>
</dbReference>
<evidence type="ECO:0000256" key="4">
    <source>
        <dbReference type="ARBA" id="ARBA00009503"/>
    </source>
</evidence>
<dbReference type="PROSITE" id="PS00792">
    <property type="entry name" value="DHPS_1"/>
    <property type="match status" value="1"/>
</dbReference>
<dbReference type="OrthoDB" id="9811744at2"/>
<dbReference type="Gene3D" id="3.20.20.20">
    <property type="entry name" value="Dihydropteroate synthase-like"/>
    <property type="match status" value="1"/>
</dbReference>
<dbReference type="FunFam" id="3.20.20.20:FF:000006">
    <property type="entry name" value="Dihydropteroate synthase"/>
    <property type="match status" value="1"/>
</dbReference>
<dbReference type="PATRIC" id="fig|179408.3.peg.1579"/>
<keyword evidence="9 12" id="KW-0460">Magnesium</keyword>
<dbReference type="GO" id="GO:0004156">
    <property type="term" value="F:dihydropteroate synthase activity"/>
    <property type="evidence" value="ECO:0007669"/>
    <property type="project" value="UniProtKB-EC"/>
</dbReference>
<dbReference type="PROSITE" id="PS50972">
    <property type="entry name" value="PTERIN_BINDING"/>
    <property type="match status" value="1"/>
</dbReference>
<accession>K9VD26</accession>
<dbReference type="GO" id="GO:0046872">
    <property type="term" value="F:metal ion binding"/>
    <property type="evidence" value="ECO:0007669"/>
    <property type="project" value="UniProtKB-KW"/>
</dbReference>
<keyword evidence="7 12" id="KW-0808">Transferase</keyword>
<dbReference type="PROSITE" id="PS00793">
    <property type="entry name" value="DHPS_2"/>
    <property type="match status" value="1"/>
</dbReference>
<dbReference type="EMBL" id="CP003614">
    <property type="protein sequence ID" value="AFZ05841.1"/>
    <property type="molecule type" value="Genomic_DNA"/>
</dbReference>
<comment type="pathway">
    <text evidence="3 12">Cofactor biosynthesis; tetrahydrofolate biosynthesis; 7,8-dihydrofolate from 2-amino-4-hydroxy-6-hydroxymethyl-7,8-dihydropteridine diphosphate and 4-aminobenzoate: step 1/2.</text>
</comment>
<dbReference type="RefSeq" id="WP_015175165.1">
    <property type="nucleotide sequence ID" value="NC_019729.1"/>
</dbReference>
<dbReference type="Pfam" id="PF00809">
    <property type="entry name" value="Pterin_bind"/>
    <property type="match status" value="1"/>
</dbReference>
<dbReference type="STRING" id="179408.Osc7112_1299"/>
<comment type="similarity">
    <text evidence="4 12">Belongs to the DHPS family.</text>
</comment>
<dbReference type="PANTHER" id="PTHR20941">
    <property type="entry name" value="FOLATE SYNTHESIS PROTEINS"/>
    <property type="match status" value="1"/>
</dbReference>
<evidence type="ECO:0000256" key="3">
    <source>
        <dbReference type="ARBA" id="ARBA00004763"/>
    </source>
</evidence>
<dbReference type="InterPro" id="IPR000489">
    <property type="entry name" value="Pterin-binding_dom"/>
</dbReference>
<evidence type="ECO:0000313" key="14">
    <source>
        <dbReference type="EMBL" id="AFZ05841.1"/>
    </source>
</evidence>
<comment type="catalytic activity">
    <reaction evidence="1">
        <text>(7,8-dihydropterin-6-yl)methyl diphosphate + 4-aminobenzoate = 7,8-dihydropteroate + diphosphate</text>
        <dbReference type="Rhea" id="RHEA:19949"/>
        <dbReference type="ChEBI" id="CHEBI:17836"/>
        <dbReference type="ChEBI" id="CHEBI:17839"/>
        <dbReference type="ChEBI" id="CHEBI:33019"/>
        <dbReference type="ChEBI" id="CHEBI:72950"/>
        <dbReference type="EC" id="2.5.1.15"/>
    </reaction>
</comment>
<evidence type="ECO:0000256" key="10">
    <source>
        <dbReference type="ARBA" id="ARBA00022909"/>
    </source>
</evidence>
<dbReference type="EC" id="2.5.1.15" evidence="5 12"/>
<evidence type="ECO:0000256" key="2">
    <source>
        <dbReference type="ARBA" id="ARBA00001946"/>
    </source>
</evidence>
<dbReference type="GO" id="GO:0046656">
    <property type="term" value="P:folic acid biosynthetic process"/>
    <property type="evidence" value="ECO:0007669"/>
    <property type="project" value="UniProtKB-KW"/>
</dbReference>
<keyword evidence="15" id="KW-1185">Reference proteome</keyword>
<dbReference type="UniPathway" id="UPA00077">
    <property type="reaction ID" value="UER00156"/>
</dbReference>
<evidence type="ECO:0000256" key="6">
    <source>
        <dbReference type="ARBA" id="ARBA00016919"/>
    </source>
</evidence>
<dbReference type="GO" id="GO:0046654">
    <property type="term" value="P:tetrahydrofolate biosynthetic process"/>
    <property type="evidence" value="ECO:0007669"/>
    <property type="project" value="UniProtKB-UniPathway"/>
</dbReference>
<evidence type="ECO:0000256" key="8">
    <source>
        <dbReference type="ARBA" id="ARBA00022723"/>
    </source>
</evidence>
<evidence type="ECO:0000256" key="1">
    <source>
        <dbReference type="ARBA" id="ARBA00000012"/>
    </source>
</evidence>